<reference evidence="2 3" key="1">
    <citation type="submission" date="2016-10" db="EMBL/GenBank/DDBJ databases">
        <authorList>
            <person name="de Groot N.N."/>
        </authorList>
    </citation>
    <scope>NUCLEOTIDE SEQUENCE [LARGE SCALE GENOMIC DNA]</scope>
    <source>
        <strain evidence="2 3">DSM 21668</strain>
    </source>
</reference>
<dbReference type="InterPro" id="IPR039935">
    <property type="entry name" value="YML079W-like"/>
</dbReference>
<evidence type="ECO:0000313" key="3">
    <source>
        <dbReference type="Proteomes" id="UP000198901"/>
    </source>
</evidence>
<dbReference type="Proteomes" id="UP000198901">
    <property type="component" value="Unassembled WGS sequence"/>
</dbReference>
<dbReference type="STRING" id="563176.SAMN04488090_1943"/>
<organism evidence="2 3">
    <name type="scientific">Siphonobacter aquaeclarae</name>
    <dbReference type="NCBI Taxonomy" id="563176"/>
    <lineage>
        <taxon>Bacteria</taxon>
        <taxon>Pseudomonadati</taxon>
        <taxon>Bacteroidota</taxon>
        <taxon>Cytophagia</taxon>
        <taxon>Cytophagales</taxon>
        <taxon>Cytophagaceae</taxon>
        <taxon>Siphonobacter</taxon>
    </lineage>
</organism>
<dbReference type="EMBL" id="FNGS01000003">
    <property type="protein sequence ID" value="SDL83902.1"/>
    <property type="molecule type" value="Genomic_DNA"/>
</dbReference>
<name>A0A1G9NBR3_9BACT</name>
<dbReference type="Pfam" id="PF06172">
    <property type="entry name" value="Cupin_5"/>
    <property type="match status" value="1"/>
</dbReference>
<dbReference type="InterPro" id="IPR014710">
    <property type="entry name" value="RmlC-like_jellyroll"/>
</dbReference>
<dbReference type="PANTHER" id="PTHR33387">
    <property type="entry name" value="RMLC-LIKE JELLY ROLL FOLD PROTEIN"/>
    <property type="match status" value="1"/>
</dbReference>
<dbReference type="SUPFAM" id="SSF51182">
    <property type="entry name" value="RmlC-like cupins"/>
    <property type="match status" value="1"/>
</dbReference>
<sequence length="194" mass="21683">MTSAFVPALHVPFVIFKKNWNDLTIFMKSASYWVDAYQMKPHPEGGYYAETYRSAGSIPHYALPEGFAGDRSFSTAIYFLLEPPHFSSLHRIQSDEIWHFYAGGPLEISVIDPSGDFRLIRLGSDPDAGEVFQAVVPAGSWFGARPVRTYALVGCTVAPGFDFSDFELGTRSGLLDLFPQHRDIVRQLTRPDSV</sequence>
<protein>
    <recommendedName>
        <fullName evidence="1">DUF985 domain-containing protein</fullName>
    </recommendedName>
</protein>
<dbReference type="Gene3D" id="2.60.120.10">
    <property type="entry name" value="Jelly Rolls"/>
    <property type="match status" value="1"/>
</dbReference>
<dbReference type="InterPro" id="IPR009327">
    <property type="entry name" value="Cupin_DUF985"/>
</dbReference>
<dbReference type="PANTHER" id="PTHR33387:SF3">
    <property type="entry name" value="DUF985 DOMAIN-CONTAINING PROTEIN"/>
    <property type="match status" value="1"/>
</dbReference>
<proteinExistence type="predicted"/>
<evidence type="ECO:0000313" key="2">
    <source>
        <dbReference type="EMBL" id="SDL83902.1"/>
    </source>
</evidence>
<keyword evidence="3" id="KW-1185">Reference proteome</keyword>
<accession>A0A1G9NBR3</accession>
<gene>
    <name evidence="2" type="ORF">SAMN04488090_1943</name>
</gene>
<dbReference type="InterPro" id="IPR011051">
    <property type="entry name" value="RmlC_Cupin_sf"/>
</dbReference>
<dbReference type="AlphaFoldDB" id="A0A1G9NBR3"/>
<evidence type="ECO:0000259" key="1">
    <source>
        <dbReference type="Pfam" id="PF06172"/>
    </source>
</evidence>
<dbReference type="CDD" id="cd06121">
    <property type="entry name" value="cupin_YML079wp"/>
    <property type="match status" value="1"/>
</dbReference>
<feature type="domain" description="DUF985" evidence="1">
    <location>
        <begin position="32"/>
        <end position="168"/>
    </location>
</feature>